<dbReference type="Pfam" id="PF14437">
    <property type="entry name" value="MafB19-deam"/>
    <property type="match status" value="1"/>
</dbReference>
<feature type="region of interest" description="Disordered" evidence="9">
    <location>
        <begin position="156"/>
        <end position="183"/>
    </location>
</feature>
<organism evidence="11 12">
    <name type="scientific">Alkalicoccus luteus</name>
    <dbReference type="NCBI Taxonomy" id="1237094"/>
    <lineage>
        <taxon>Bacteria</taxon>
        <taxon>Bacillati</taxon>
        <taxon>Bacillota</taxon>
        <taxon>Bacilli</taxon>
        <taxon>Bacillales</taxon>
        <taxon>Bacillaceae</taxon>
        <taxon>Alkalicoccus</taxon>
    </lineage>
</organism>
<dbReference type="PROSITE" id="PS00903">
    <property type="entry name" value="CYT_DCMP_DEAMINASES_1"/>
    <property type="match status" value="1"/>
</dbReference>
<dbReference type="AlphaFoldDB" id="A0A969PRW7"/>
<dbReference type="Proteomes" id="UP000752012">
    <property type="component" value="Unassembled WGS sequence"/>
</dbReference>
<dbReference type="NCBIfam" id="NF008113">
    <property type="entry name" value="PRK10860.1"/>
    <property type="match status" value="1"/>
</dbReference>
<feature type="active site" description="Proton donor" evidence="8">
    <location>
        <position position="55"/>
    </location>
</feature>
<name>A0A969PRW7_9BACI</name>
<keyword evidence="4 8" id="KW-0479">Metal-binding</keyword>
<evidence type="ECO:0000256" key="6">
    <source>
        <dbReference type="ARBA" id="ARBA00022833"/>
    </source>
</evidence>
<dbReference type="RefSeq" id="WP_168009597.1">
    <property type="nucleotide sequence ID" value="NZ_JAATHJ010000046.1"/>
</dbReference>
<feature type="binding site" evidence="8">
    <location>
        <position position="83"/>
    </location>
    <ligand>
        <name>Zn(2+)</name>
        <dbReference type="ChEBI" id="CHEBI:29105"/>
        <note>catalytic</note>
    </ligand>
</feature>
<comment type="subunit">
    <text evidence="2 8">Homodimer.</text>
</comment>
<dbReference type="HAMAP" id="MF_00972">
    <property type="entry name" value="tRNA_aden_deaminase"/>
    <property type="match status" value="1"/>
</dbReference>
<dbReference type="EMBL" id="JAATHJ010000046">
    <property type="protein sequence ID" value="NJP39305.1"/>
    <property type="molecule type" value="Genomic_DNA"/>
</dbReference>
<sequence length="183" mass="20088">MEQDILFMQEALLEAEKAGAMGEVPIGAVIVKDGEVIARGHNLRETTQQSLTHAELIAMEEACRVTGSWRLEDCTLYVTLEPCPMCAGAVVQSRVERVVFAADDPKAGCCGTLMNLVQDTRFNHRAALTSGIMKEEAAALLTDFFQRLRLEKKKKKQEAKADASESDFTRNSENDGGKAEHAD</sequence>
<comment type="cofactor">
    <cofactor evidence="8">
        <name>Zn(2+)</name>
        <dbReference type="ChEBI" id="CHEBI:29105"/>
    </cofactor>
    <text evidence="8">Binds 1 zinc ion per subunit.</text>
</comment>
<evidence type="ECO:0000256" key="8">
    <source>
        <dbReference type="HAMAP-Rule" id="MF_00972"/>
    </source>
</evidence>
<gene>
    <name evidence="8" type="primary">tadA</name>
    <name evidence="11" type="ORF">HCN83_17170</name>
</gene>
<evidence type="ECO:0000259" key="10">
    <source>
        <dbReference type="PROSITE" id="PS51747"/>
    </source>
</evidence>
<evidence type="ECO:0000256" key="5">
    <source>
        <dbReference type="ARBA" id="ARBA00022801"/>
    </source>
</evidence>
<feature type="compositionally biased region" description="Basic and acidic residues" evidence="9">
    <location>
        <begin position="158"/>
        <end position="183"/>
    </location>
</feature>
<evidence type="ECO:0000313" key="12">
    <source>
        <dbReference type="Proteomes" id="UP000752012"/>
    </source>
</evidence>
<keyword evidence="6 8" id="KW-0862">Zinc</keyword>
<dbReference type="GO" id="GO:0052717">
    <property type="term" value="F:tRNA-specific adenosine-34 deaminase activity"/>
    <property type="evidence" value="ECO:0007669"/>
    <property type="project" value="UniProtKB-UniRule"/>
</dbReference>
<dbReference type="InterPro" id="IPR058535">
    <property type="entry name" value="MafB19-deam"/>
</dbReference>
<dbReference type="FunFam" id="3.40.140.10:FF:000005">
    <property type="entry name" value="tRNA-specific adenosine deaminase"/>
    <property type="match status" value="1"/>
</dbReference>
<keyword evidence="5 8" id="KW-0378">Hydrolase</keyword>
<evidence type="ECO:0000256" key="3">
    <source>
        <dbReference type="ARBA" id="ARBA00022694"/>
    </source>
</evidence>
<dbReference type="EC" id="3.5.4.33" evidence="8"/>
<evidence type="ECO:0000256" key="2">
    <source>
        <dbReference type="ARBA" id="ARBA00011738"/>
    </source>
</evidence>
<reference evidence="11 12" key="1">
    <citation type="submission" date="2020-03" db="EMBL/GenBank/DDBJ databases">
        <title>Assessment of the enzymatic potential of alkaline-tolerant lipase obtained from Bacillus luteus H11 (technogenic soil) for the bioremediation of saline soils contaminated with petroleum substances.</title>
        <authorList>
            <person name="Kalwasinska A."/>
        </authorList>
    </citation>
    <scope>NUCLEOTIDE SEQUENCE [LARGE SCALE GENOMIC DNA]</scope>
    <source>
        <strain evidence="11 12">H11</strain>
    </source>
</reference>
<dbReference type="InterPro" id="IPR016192">
    <property type="entry name" value="APOBEC/CMP_deaminase_Zn-bd"/>
</dbReference>
<dbReference type="PROSITE" id="PS51747">
    <property type="entry name" value="CYT_DCMP_DEAMINASES_2"/>
    <property type="match status" value="1"/>
</dbReference>
<dbReference type="InterPro" id="IPR002125">
    <property type="entry name" value="CMP_dCMP_dom"/>
</dbReference>
<comment type="similarity">
    <text evidence="1">Belongs to the cytidine and deoxycytidylate deaminase family. ADAT2 subfamily.</text>
</comment>
<dbReference type="Gene3D" id="3.40.140.10">
    <property type="entry name" value="Cytidine Deaminase, domain 2"/>
    <property type="match status" value="1"/>
</dbReference>
<dbReference type="InterPro" id="IPR016193">
    <property type="entry name" value="Cytidine_deaminase-like"/>
</dbReference>
<dbReference type="InterPro" id="IPR028883">
    <property type="entry name" value="tRNA_aden_deaminase"/>
</dbReference>
<evidence type="ECO:0000313" key="11">
    <source>
        <dbReference type="EMBL" id="NJP39305.1"/>
    </source>
</evidence>
<evidence type="ECO:0000256" key="9">
    <source>
        <dbReference type="SAM" id="MobiDB-lite"/>
    </source>
</evidence>
<evidence type="ECO:0000256" key="4">
    <source>
        <dbReference type="ARBA" id="ARBA00022723"/>
    </source>
</evidence>
<dbReference type="PANTHER" id="PTHR11079:SF202">
    <property type="entry name" value="TRNA-SPECIFIC ADENOSINE DEAMINASE"/>
    <property type="match status" value="1"/>
</dbReference>
<protein>
    <recommendedName>
        <fullName evidence="8">tRNA-specific adenosine deaminase</fullName>
        <ecNumber evidence="8">3.5.4.33</ecNumber>
    </recommendedName>
</protein>
<dbReference type="GO" id="GO:0008270">
    <property type="term" value="F:zinc ion binding"/>
    <property type="evidence" value="ECO:0007669"/>
    <property type="project" value="UniProtKB-UniRule"/>
</dbReference>
<feature type="binding site" evidence="8">
    <location>
        <position position="53"/>
    </location>
    <ligand>
        <name>Zn(2+)</name>
        <dbReference type="ChEBI" id="CHEBI:29105"/>
        <note>catalytic</note>
    </ligand>
</feature>
<comment type="caution">
    <text evidence="11">The sequence shown here is derived from an EMBL/GenBank/DDBJ whole genome shotgun (WGS) entry which is preliminary data.</text>
</comment>
<dbReference type="GO" id="GO:0002100">
    <property type="term" value="P:tRNA wobble adenosine to inosine editing"/>
    <property type="evidence" value="ECO:0007669"/>
    <property type="project" value="UniProtKB-UniRule"/>
</dbReference>
<dbReference type="SUPFAM" id="SSF53927">
    <property type="entry name" value="Cytidine deaminase-like"/>
    <property type="match status" value="1"/>
</dbReference>
<accession>A0A969PRW7</accession>
<evidence type="ECO:0000256" key="7">
    <source>
        <dbReference type="ARBA" id="ARBA00048045"/>
    </source>
</evidence>
<evidence type="ECO:0000256" key="1">
    <source>
        <dbReference type="ARBA" id="ARBA00010669"/>
    </source>
</evidence>
<feature type="binding site" evidence="8">
    <location>
        <position position="86"/>
    </location>
    <ligand>
        <name>Zn(2+)</name>
        <dbReference type="ChEBI" id="CHEBI:29105"/>
        <note>catalytic</note>
    </ligand>
</feature>
<keyword evidence="3 8" id="KW-0819">tRNA processing</keyword>
<comment type="catalytic activity">
    <reaction evidence="7 8">
        <text>adenosine(34) in tRNA + H2O + H(+) = inosine(34) in tRNA + NH4(+)</text>
        <dbReference type="Rhea" id="RHEA:43168"/>
        <dbReference type="Rhea" id="RHEA-COMP:10373"/>
        <dbReference type="Rhea" id="RHEA-COMP:10374"/>
        <dbReference type="ChEBI" id="CHEBI:15377"/>
        <dbReference type="ChEBI" id="CHEBI:15378"/>
        <dbReference type="ChEBI" id="CHEBI:28938"/>
        <dbReference type="ChEBI" id="CHEBI:74411"/>
        <dbReference type="ChEBI" id="CHEBI:82852"/>
        <dbReference type="EC" id="3.5.4.33"/>
    </reaction>
</comment>
<feature type="domain" description="CMP/dCMP-type deaminase" evidence="10">
    <location>
        <begin position="2"/>
        <end position="148"/>
    </location>
</feature>
<keyword evidence="12" id="KW-1185">Reference proteome</keyword>
<dbReference type="PANTHER" id="PTHR11079">
    <property type="entry name" value="CYTOSINE DEAMINASE FAMILY MEMBER"/>
    <property type="match status" value="1"/>
</dbReference>
<dbReference type="CDD" id="cd01285">
    <property type="entry name" value="nucleoside_deaminase"/>
    <property type="match status" value="1"/>
</dbReference>
<comment type="function">
    <text evidence="8">Catalyzes the deamination of adenosine to inosine at the wobble position 34 of tRNA(Arg2).</text>
</comment>
<proteinExistence type="inferred from homology"/>